<dbReference type="Pfam" id="PF07687">
    <property type="entry name" value="M20_dimer"/>
    <property type="match status" value="1"/>
</dbReference>
<protein>
    <submittedName>
        <fullName evidence="6">Zn-dependent hydrolase</fullName>
    </submittedName>
</protein>
<evidence type="ECO:0000313" key="7">
    <source>
        <dbReference type="Proteomes" id="UP000295636"/>
    </source>
</evidence>
<name>A0A4R5L0E9_9BACL</name>
<dbReference type="InterPro" id="IPR002933">
    <property type="entry name" value="Peptidase_M20"/>
</dbReference>
<dbReference type="Pfam" id="PF01546">
    <property type="entry name" value="Peptidase_M20"/>
    <property type="match status" value="1"/>
</dbReference>
<dbReference type="PANTHER" id="PTHR32494">
    <property type="entry name" value="ALLANTOATE DEIMINASE-RELATED"/>
    <property type="match status" value="1"/>
</dbReference>
<dbReference type="Gene3D" id="3.40.630.10">
    <property type="entry name" value="Zn peptidases"/>
    <property type="match status" value="1"/>
</dbReference>
<keyword evidence="7" id="KW-1185">Reference proteome</keyword>
<dbReference type="InterPro" id="IPR010158">
    <property type="entry name" value="Amidase_Cbmase"/>
</dbReference>
<accession>A0A4R5L0E9</accession>
<feature type="binding site" evidence="3">
    <location>
        <position position="112"/>
    </location>
    <ligand>
        <name>Zn(2+)</name>
        <dbReference type="ChEBI" id="CHEBI:29105"/>
        <label>2</label>
    </ligand>
</feature>
<comment type="caution">
    <text evidence="6">The sequence shown here is derived from an EMBL/GenBank/DDBJ whole genome shotgun (WGS) entry which is preliminary data.</text>
</comment>
<dbReference type="PIRSF" id="PIRSF001235">
    <property type="entry name" value="Amidase_carbamoylase"/>
    <property type="match status" value="1"/>
</dbReference>
<feature type="binding site" evidence="3">
    <location>
        <position position="101"/>
    </location>
    <ligand>
        <name>Zn(2+)</name>
        <dbReference type="ChEBI" id="CHEBI:29105"/>
        <label>1</label>
    </ligand>
</feature>
<dbReference type="SUPFAM" id="SSF53187">
    <property type="entry name" value="Zn-dependent exopeptidases"/>
    <property type="match status" value="1"/>
</dbReference>
<organism evidence="6 7">
    <name type="scientific">Paenibacillus piri</name>
    <dbReference type="NCBI Taxonomy" id="2547395"/>
    <lineage>
        <taxon>Bacteria</taxon>
        <taxon>Bacillati</taxon>
        <taxon>Bacillota</taxon>
        <taxon>Bacilli</taxon>
        <taxon>Bacillales</taxon>
        <taxon>Paenibacillaceae</taxon>
        <taxon>Paenibacillus</taxon>
    </lineage>
</organism>
<evidence type="ECO:0000313" key="6">
    <source>
        <dbReference type="EMBL" id="TDG00968.1"/>
    </source>
</evidence>
<sequence>MPLSTAATDASSPADASGEQLIRRFAWQAVDMLDWLAQFGGETDGGVTRLLYSPEWQQAQTALSRRMLQLGFEPYYDEAGNLFGRLAGKQPDSRAVLTGSHIDTVLHGGRYDGAYGIIAGLIAAAYLRERYGQPLRSIEIVAFAEEEGSRFPLTFWGSGNATRIYSADNPPPVRDADGVTLADAMHAAGFGLNRFEPAGRNDWEAFVELHIEQGSVLERERCAVGIVQGIVGQQRFTFEVTGVSNHAGTTPMGDRQDALCGASEMILAVREEAVKFGDPMVATVGQLTVVSGASNVVPGHVHFTMDARHPDPTELDLFCRTIEKRLERLAGRSGLSLTSRRWMTAAPIPMNAELAAAGESSCRARGLSFRSMYSGAGHDAQLFAAVCPTAMIFVPSRAGISHSPDEHTEPEQLGAGIAVLADLLHSLAYR</sequence>
<dbReference type="Proteomes" id="UP000295636">
    <property type="component" value="Unassembled WGS sequence"/>
</dbReference>
<feature type="binding site" evidence="4">
    <location>
        <position position="295"/>
    </location>
    <ligand>
        <name>allantoate</name>
        <dbReference type="ChEBI" id="CHEBI:17536"/>
    </ligand>
</feature>
<dbReference type="CDD" id="cd03884">
    <property type="entry name" value="M20_bAS"/>
    <property type="match status" value="1"/>
</dbReference>
<dbReference type="InterPro" id="IPR036264">
    <property type="entry name" value="Bact_exopeptidase_dim_dom"/>
</dbReference>
<dbReference type="GO" id="GO:0046872">
    <property type="term" value="F:metal ion binding"/>
    <property type="evidence" value="ECO:0007669"/>
    <property type="project" value="UniProtKB-KW"/>
</dbReference>
<gene>
    <name evidence="6" type="ORF">E1757_02660</name>
</gene>
<dbReference type="EMBL" id="SMRT01000001">
    <property type="protein sequence ID" value="TDG00968.1"/>
    <property type="molecule type" value="Genomic_DNA"/>
</dbReference>
<evidence type="ECO:0000256" key="1">
    <source>
        <dbReference type="ARBA" id="ARBA00006153"/>
    </source>
</evidence>
<feature type="binding site" evidence="4">
    <location>
        <position position="235"/>
    </location>
    <ligand>
        <name>allantoate</name>
        <dbReference type="ChEBI" id="CHEBI:17536"/>
    </ligand>
</feature>
<evidence type="ECO:0000256" key="2">
    <source>
        <dbReference type="ARBA" id="ARBA00022801"/>
    </source>
</evidence>
<evidence type="ECO:0000259" key="5">
    <source>
        <dbReference type="Pfam" id="PF07687"/>
    </source>
</evidence>
<dbReference type="SUPFAM" id="SSF55031">
    <property type="entry name" value="Bacterial exopeptidase dimerisation domain"/>
    <property type="match status" value="1"/>
</dbReference>
<dbReference type="NCBIfam" id="NF006771">
    <property type="entry name" value="PRK09290.1-5"/>
    <property type="match status" value="1"/>
</dbReference>
<dbReference type="GO" id="GO:0016813">
    <property type="term" value="F:hydrolase activity, acting on carbon-nitrogen (but not peptide) bonds, in linear amidines"/>
    <property type="evidence" value="ECO:0007669"/>
    <property type="project" value="InterPro"/>
</dbReference>
<feature type="domain" description="Peptidase M20 dimerisation" evidence="5">
    <location>
        <begin position="232"/>
        <end position="330"/>
    </location>
</feature>
<comment type="cofactor">
    <cofactor evidence="3">
        <name>Zn(2+)</name>
        <dbReference type="ChEBI" id="CHEBI:29105"/>
    </cofactor>
    <text evidence="3">Binds 2 Zn(2+) ions per subunit.</text>
</comment>
<feature type="binding site" evidence="4">
    <location>
        <position position="308"/>
    </location>
    <ligand>
        <name>allantoate</name>
        <dbReference type="ChEBI" id="CHEBI:17536"/>
    </ligand>
</feature>
<evidence type="ECO:0000256" key="3">
    <source>
        <dbReference type="PIRSR" id="PIRSR001235-1"/>
    </source>
</evidence>
<keyword evidence="3" id="KW-0479">Metal-binding</keyword>
<dbReference type="InterPro" id="IPR011650">
    <property type="entry name" value="Peptidase_M20_dimer"/>
</dbReference>
<dbReference type="Gene3D" id="3.30.70.360">
    <property type="match status" value="1"/>
</dbReference>
<dbReference type="NCBIfam" id="TIGR01879">
    <property type="entry name" value="hydantase"/>
    <property type="match status" value="1"/>
</dbReference>
<proteinExistence type="inferred from homology"/>
<dbReference type="PANTHER" id="PTHR32494:SF5">
    <property type="entry name" value="ALLANTOATE AMIDOHYDROLASE"/>
    <property type="match status" value="1"/>
</dbReference>
<feature type="binding site" evidence="3">
    <location>
        <position position="112"/>
    </location>
    <ligand>
        <name>Zn(2+)</name>
        <dbReference type="ChEBI" id="CHEBI:29105"/>
        <label>1</label>
    </ligand>
</feature>
<feature type="binding site" evidence="3">
    <location>
        <position position="402"/>
    </location>
    <ligand>
        <name>Zn(2+)</name>
        <dbReference type="ChEBI" id="CHEBI:29105"/>
        <label>2</label>
    </ligand>
</feature>
<dbReference type="OrthoDB" id="9808195at2"/>
<keyword evidence="3" id="KW-0862">Zinc</keyword>
<evidence type="ECO:0000256" key="4">
    <source>
        <dbReference type="PIRSR" id="PIRSR001235-2"/>
    </source>
</evidence>
<comment type="similarity">
    <text evidence="1">Belongs to the peptidase M20 family.</text>
</comment>
<keyword evidence="2 6" id="KW-0378">Hydrolase</keyword>
<reference evidence="6 7" key="1">
    <citation type="submission" date="2019-03" db="EMBL/GenBank/DDBJ databases">
        <title>This is whole genome sequence of Paenibacillus sp MS74 strain.</title>
        <authorList>
            <person name="Trinh H.N."/>
        </authorList>
    </citation>
    <scope>NUCLEOTIDE SEQUENCE [LARGE SCALE GENOMIC DNA]</scope>
    <source>
        <strain evidence="6 7">MS74</strain>
    </source>
</reference>
<dbReference type="AlphaFoldDB" id="A0A4R5L0E9"/>
<feature type="binding site" evidence="3">
    <location>
        <position position="147"/>
    </location>
    <ligand>
        <name>Zn(2+)</name>
        <dbReference type="ChEBI" id="CHEBI:29105"/>
        <label>2</label>
    </ligand>
</feature>
<feature type="binding site" evidence="3">
    <location>
        <position position="210"/>
    </location>
    <ligand>
        <name>Zn(2+)</name>
        <dbReference type="ChEBI" id="CHEBI:29105"/>
        <label>1</label>
    </ligand>
</feature>